<dbReference type="Pfam" id="PF23477">
    <property type="entry name" value="zf_Tbcl_2"/>
    <property type="match status" value="1"/>
</dbReference>
<dbReference type="NCBIfam" id="TIGR04272">
    <property type="entry name" value="cxxc_cxxc_Mbark"/>
    <property type="match status" value="1"/>
</dbReference>
<sequence>MSDDRRDREMHKATCADCGNECEVPFKPKEDRPVYCRECFQKHRRN</sequence>
<organism evidence="2">
    <name type="scientific">uncultured marine thaumarchaeote AD1000_14_H02</name>
    <dbReference type="NCBI Taxonomy" id="1455893"/>
    <lineage>
        <taxon>Archaea</taxon>
        <taxon>Nitrososphaerota</taxon>
        <taxon>environmental samples</taxon>
    </lineage>
</organism>
<reference evidence="2" key="1">
    <citation type="journal article" date="2014" name="Genome Biol. Evol.">
        <title>Pangenome evidence for extensive interdomain horizontal transfer affecting lineage core and shell genes in uncultured planktonic thaumarchaeota and euryarchaeota.</title>
        <authorList>
            <person name="Deschamps P."/>
            <person name="Zivanovic Y."/>
            <person name="Moreira D."/>
            <person name="Rodriguez-Valera F."/>
            <person name="Lopez-Garcia P."/>
        </authorList>
    </citation>
    <scope>NUCLEOTIDE SEQUENCE</scope>
</reference>
<protein>
    <recommendedName>
        <fullName evidence="1">CxxC-x17-CxxC domain-containing protein</fullName>
    </recommendedName>
</protein>
<proteinExistence type="predicted"/>
<accession>A0A075FK01</accession>
<feature type="domain" description="CxxC-x17-CxxC" evidence="1">
    <location>
        <begin position="8"/>
        <end position="44"/>
    </location>
</feature>
<evidence type="ECO:0000259" key="1">
    <source>
        <dbReference type="Pfam" id="PF23477"/>
    </source>
</evidence>
<name>A0A075FK01_9ARCH</name>
<dbReference type="InterPro" id="IPR026363">
    <property type="entry name" value="CxxC-x17-CxxC_dom"/>
</dbReference>
<evidence type="ECO:0000313" key="2">
    <source>
        <dbReference type="EMBL" id="AIE91699.1"/>
    </source>
</evidence>
<dbReference type="EMBL" id="KF900346">
    <property type="protein sequence ID" value="AIE91699.1"/>
    <property type="molecule type" value="Genomic_DNA"/>
</dbReference>
<dbReference type="AlphaFoldDB" id="A0A075FK01"/>